<feature type="transmembrane region" description="Helical" evidence="1">
    <location>
        <begin position="272"/>
        <end position="292"/>
    </location>
</feature>
<evidence type="ECO:0000313" key="3">
    <source>
        <dbReference type="Proteomes" id="UP000299102"/>
    </source>
</evidence>
<keyword evidence="3" id="KW-1185">Reference proteome</keyword>
<name>A0A4C1Y059_EUMVA</name>
<dbReference type="Proteomes" id="UP000299102">
    <property type="component" value="Unassembled WGS sequence"/>
</dbReference>
<keyword evidence="1" id="KW-0472">Membrane</keyword>
<dbReference type="EMBL" id="BGZK01001035">
    <property type="protein sequence ID" value="GBP69258.1"/>
    <property type="molecule type" value="Genomic_DNA"/>
</dbReference>
<proteinExistence type="predicted"/>
<accession>A0A4C1Y059</accession>
<protein>
    <submittedName>
        <fullName evidence="2">Uncharacterized protein</fullName>
    </submittedName>
</protein>
<sequence length="333" mass="36983">MVTAAHAWTLITSGVTNAMPTFWKGIGYLMEGHRADGGRIGNGLNDVVQNKKVAFLLCVSNVSKAKIMILKELVPSVGFIGKLQSSFDEPNLTEHYLKNSEEIKAGENLKVLGHGYMVDASTLPTQILSILAEWFKLYVVWPVKPRSITELARPPAGRHPRPAHDPLRETQQFPTAGKRKLSKRFPGMAREGDVGKLRRAPAPTSRLSNKNRRFISLHQWCVSKAASICGARLINYRRTSQMARRPARPDRGAGTALPAPLAPPAPAHRTRLHVLIALVVSALVVLIILILIQPRIRGRHPHRVALSEGSINFKMRCEQLQHSILLATSWRDF</sequence>
<evidence type="ECO:0000256" key="1">
    <source>
        <dbReference type="SAM" id="Phobius"/>
    </source>
</evidence>
<organism evidence="2 3">
    <name type="scientific">Eumeta variegata</name>
    <name type="common">Bagworm moth</name>
    <name type="synonym">Eumeta japonica</name>
    <dbReference type="NCBI Taxonomy" id="151549"/>
    <lineage>
        <taxon>Eukaryota</taxon>
        <taxon>Metazoa</taxon>
        <taxon>Ecdysozoa</taxon>
        <taxon>Arthropoda</taxon>
        <taxon>Hexapoda</taxon>
        <taxon>Insecta</taxon>
        <taxon>Pterygota</taxon>
        <taxon>Neoptera</taxon>
        <taxon>Endopterygota</taxon>
        <taxon>Lepidoptera</taxon>
        <taxon>Glossata</taxon>
        <taxon>Ditrysia</taxon>
        <taxon>Tineoidea</taxon>
        <taxon>Psychidae</taxon>
        <taxon>Oiketicinae</taxon>
        <taxon>Eumeta</taxon>
    </lineage>
</organism>
<evidence type="ECO:0000313" key="2">
    <source>
        <dbReference type="EMBL" id="GBP69258.1"/>
    </source>
</evidence>
<comment type="caution">
    <text evidence="2">The sequence shown here is derived from an EMBL/GenBank/DDBJ whole genome shotgun (WGS) entry which is preliminary data.</text>
</comment>
<dbReference type="AlphaFoldDB" id="A0A4C1Y059"/>
<gene>
    <name evidence="2" type="ORF">EVAR_56802_1</name>
</gene>
<keyword evidence="1" id="KW-0812">Transmembrane</keyword>
<keyword evidence="1" id="KW-1133">Transmembrane helix</keyword>
<reference evidence="2 3" key="1">
    <citation type="journal article" date="2019" name="Commun. Biol.">
        <title>The bagworm genome reveals a unique fibroin gene that provides high tensile strength.</title>
        <authorList>
            <person name="Kono N."/>
            <person name="Nakamura H."/>
            <person name="Ohtoshi R."/>
            <person name="Tomita M."/>
            <person name="Numata K."/>
            <person name="Arakawa K."/>
        </authorList>
    </citation>
    <scope>NUCLEOTIDE SEQUENCE [LARGE SCALE GENOMIC DNA]</scope>
</reference>